<protein>
    <submittedName>
        <fullName evidence="1">Uncharacterized protein</fullName>
    </submittedName>
</protein>
<reference evidence="1 2" key="1">
    <citation type="submission" date="2008-07" db="EMBL/GenBank/DDBJ databases">
        <authorList>
            <person name="Tandeau de Marsac N."/>
            <person name="Ferriera S."/>
            <person name="Johnson J."/>
            <person name="Kravitz S."/>
            <person name="Beeson K."/>
            <person name="Sutton G."/>
            <person name="Rogers Y.-H."/>
            <person name="Friedman R."/>
            <person name="Frazier M."/>
            <person name="Venter J.C."/>
        </authorList>
    </citation>
    <scope>NUCLEOTIDE SEQUENCE [LARGE SCALE GENOMIC DNA]</scope>
    <source>
        <strain evidence="1 2">PCC 7420</strain>
    </source>
</reference>
<dbReference type="HOGENOM" id="CLU_3326834_0_0_3"/>
<dbReference type="STRING" id="118168.MC7420_6301"/>
<dbReference type="AlphaFoldDB" id="B4VQU9"/>
<accession>B4VQU9</accession>
<dbReference type="Proteomes" id="UP000003835">
    <property type="component" value="Unassembled WGS sequence"/>
</dbReference>
<gene>
    <name evidence="1" type="ORF">MC7420_6301</name>
</gene>
<evidence type="ECO:0000313" key="1">
    <source>
        <dbReference type="EMBL" id="EDX75646.1"/>
    </source>
</evidence>
<organism evidence="1 2">
    <name type="scientific">Coleofasciculus chthonoplastes PCC 7420</name>
    <dbReference type="NCBI Taxonomy" id="118168"/>
    <lineage>
        <taxon>Bacteria</taxon>
        <taxon>Bacillati</taxon>
        <taxon>Cyanobacteriota</taxon>
        <taxon>Cyanophyceae</taxon>
        <taxon>Coleofasciculales</taxon>
        <taxon>Coleofasciculaceae</taxon>
        <taxon>Coleofasciculus</taxon>
    </lineage>
</organism>
<keyword evidence="2" id="KW-1185">Reference proteome</keyword>
<dbReference type="EMBL" id="DS989848">
    <property type="protein sequence ID" value="EDX75646.1"/>
    <property type="molecule type" value="Genomic_DNA"/>
</dbReference>
<sequence>MRSLTLLGVGVSAVANSVIAGIGLSLNYTLYLDHTFQN</sequence>
<name>B4VQU9_9CYAN</name>
<proteinExistence type="predicted"/>
<evidence type="ECO:0000313" key="2">
    <source>
        <dbReference type="Proteomes" id="UP000003835"/>
    </source>
</evidence>